<reference evidence="2 3" key="1">
    <citation type="journal article" date="2019" name="Mol. Ecol. Resour.">
        <title>Improving Illumina assemblies with Hi-C and long reads: an example with the North African dromedary.</title>
        <authorList>
            <person name="Elbers J.P."/>
            <person name="Rogers M.F."/>
            <person name="Perelman P.L."/>
            <person name="Proskuryakova A.A."/>
            <person name="Serdyukova N.A."/>
            <person name="Johnson W.E."/>
            <person name="Horin P."/>
            <person name="Corander J."/>
            <person name="Murphy D."/>
            <person name="Burger P.A."/>
        </authorList>
    </citation>
    <scope>NUCLEOTIDE SEQUENCE [LARGE SCALE GENOMIC DNA]</scope>
    <source>
        <strain evidence="2">Drom800</strain>
        <tissue evidence="2">Blood</tissue>
    </source>
</reference>
<proteinExistence type="predicted"/>
<protein>
    <submittedName>
        <fullName evidence="2">Uncharacterized protein</fullName>
    </submittedName>
</protein>
<name>A0A5N4CUY3_CAMDR</name>
<dbReference type="Proteomes" id="UP000299084">
    <property type="component" value="Unassembled WGS sequence"/>
</dbReference>
<organism evidence="2 3">
    <name type="scientific">Camelus dromedarius</name>
    <name type="common">Dromedary</name>
    <name type="synonym">Arabian camel</name>
    <dbReference type="NCBI Taxonomy" id="9838"/>
    <lineage>
        <taxon>Eukaryota</taxon>
        <taxon>Metazoa</taxon>
        <taxon>Chordata</taxon>
        <taxon>Craniata</taxon>
        <taxon>Vertebrata</taxon>
        <taxon>Euteleostomi</taxon>
        <taxon>Mammalia</taxon>
        <taxon>Eutheria</taxon>
        <taxon>Laurasiatheria</taxon>
        <taxon>Artiodactyla</taxon>
        <taxon>Tylopoda</taxon>
        <taxon>Camelidae</taxon>
        <taxon>Camelus</taxon>
    </lineage>
</organism>
<comment type="caution">
    <text evidence="2">The sequence shown here is derived from an EMBL/GenBank/DDBJ whole genome shotgun (WGS) entry which is preliminary data.</text>
</comment>
<evidence type="ECO:0000256" key="1">
    <source>
        <dbReference type="SAM" id="MobiDB-lite"/>
    </source>
</evidence>
<dbReference type="AlphaFoldDB" id="A0A5N4CUY3"/>
<gene>
    <name evidence="2" type="ORF">Cadr_000020967</name>
</gene>
<feature type="compositionally biased region" description="Basic and acidic residues" evidence="1">
    <location>
        <begin position="1"/>
        <end position="18"/>
    </location>
</feature>
<sequence>MGLRQDVEDSRRGSDSSHKPTVSDLSLPRHESAIEIGEEEEEEEKEEVEEEEEEGKRRRKKKKKKKPLPSQDCLFFPYLYARVCVPRPFHPNPVLDV</sequence>
<feature type="region of interest" description="Disordered" evidence="1">
    <location>
        <begin position="1"/>
        <end position="69"/>
    </location>
</feature>
<evidence type="ECO:0000313" key="2">
    <source>
        <dbReference type="EMBL" id="KAB1262654.1"/>
    </source>
</evidence>
<accession>A0A5N4CUY3</accession>
<feature type="compositionally biased region" description="Acidic residues" evidence="1">
    <location>
        <begin position="36"/>
        <end position="53"/>
    </location>
</feature>
<dbReference type="EMBL" id="JWIN03000019">
    <property type="protein sequence ID" value="KAB1262654.1"/>
    <property type="molecule type" value="Genomic_DNA"/>
</dbReference>
<keyword evidence="3" id="KW-1185">Reference proteome</keyword>
<feature type="compositionally biased region" description="Basic residues" evidence="1">
    <location>
        <begin position="57"/>
        <end position="67"/>
    </location>
</feature>
<evidence type="ECO:0000313" key="3">
    <source>
        <dbReference type="Proteomes" id="UP000299084"/>
    </source>
</evidence>